<reference evidence="2 3" key="1">
    <citation type="journal article" date="2012" name="Nat. Genet.">
        <title>Plasmodium cynomolgi genome sequences provide insight into Plasmodium vivax and the monkey malaria clade.</title>
        <authorList>
            <person name="Tachibana S."/>
            <person name="Sullivan S.A."/>
            <person name="Kawai S."/>
            <person name="Nakamura S."/>
            <person name="Kim H.R."/>
            <person name="Goto N."/>
            <person name="Arisue N."/>
            <person name="Palacpac N.M.Q."/>
            <person name="Honma H."/>
            <person name="Yagi M."/>
            <person name="Tougan T."/>
            <person name="Katakai Y."/>
            <person name="Kaneko O."/>
            <person name="Mita T."/>
            <person name="Kita K."/>
            <person name="Yasutomi Y."/>
            <person name="Sutton P.L."/>
            <person name="Shakhbatyan R."/>
            <person name="Horii T."/>
            <person name="Yasunaga T."/>
            <person name="Barnwell J.W."/>
            <person name="Escalante A.A."/>
            <person name="Carlton J.M."/>
            <person name="Tanabe K."/>
        </authorList>
    </citation>
    <scope>NUCLEOTIDE SEQUENCE [LARGE SCALE GENOMIC DNA]</scope>
    <source>
        <strain evidence="2 3">B</strain>
    </source>
</reference>
<evidence type="ECO:0000313" key="2">
    <source>
        <dbReference type="EMBL" id="GAB69710.1"/>
    </source>
</evidence>
<dbReference type="PhylomeDB" id="K6V311"/>
<dbReference type="AlphaFoldDB" id="K6V311"/>
<dbReference type="Proteomes" id="UP000006319">
    <property type="component" value="Unassembled WGS sequence"/>
</dbReference>
<evidence type="ECO:0000313" key="3">
    <source>
        <dbReference type="Proteomes" id="UP000006319"/>
    </source>
</evidence>
<name>K6V311_PLACD</name>
<sequence length="352" mass="40900">METEYNSKYFLQLFQSSEEVLPSEKFYDAMNMQSDDLQDYDETCSKIQVSKKEKEIIPICKKYLRFLYKSSSWNFPTPEDVSCILLKYWVYSNLVSILDSDYGTIVQAFGNLKLIWSRIVAEQSDNSLNNKCDLHFNVPHPVHWKYSKELYEYYVDYTNLIAMAARDDYNNCTYYNKINEKQKIFDYFGQLCASYPNVCPEIYEHFQSYNPKFVLPALPCHKQMNQSNALITKYNHSTEYDTSHQLESEPGPGDRGDFSGLSQNEAHPQNAESPPETSRFATKVGLSFLGAATVLSTSSMLYKYTPLGPWIRNLRGINIYSMNDKNTLLPYTQETGDMFFHNSESYVSYQPM</sequence>
<dbReference type="Pfam" id="PF05795">
    <property type="entry name" value="Plasmodium_Vir"/>
    <property type="match status" value="1"/>
</dbReference>
<proteinExistence type="predicted"/>
<dbReference type="GeneID" id="14696252"/>
<feature type="region of interest" description="Disordered" evidence="1">
    <location>
        <begin position="241"/>
        <end position="277"/>
    </location>
</feature>
<gene>
    <name evidence="2" type="ORF">PCYB_004590</name>
</gene>
<evidence type="ECO:0008006" key="4">
    <source>
        <dbReference type="Google" id="ProtNLM"/>
    </source>
</evidence>
<dbReference type="KEGG" id="pcy:PCYB_004590"/>
<dbReference type="InterPro" id="IPR008780">
    <property type="entry name" value="Plasmodium_Vir"/>
</dbReference>
<keyword evidence="3" id="KW-1185">Reference proteome</keyword>
<evidence type="ECO:0000256" key="1">
    <source>
        <dbReference type="SAM" id="MobiDB-lite"/>
    </source>
</evidence>
<accession>K6V311</accession>
<dbReference type="EMBL" id="DF157640">
    <property type="protein sequence ID" value="GAB69710.1"/>
    <property type="molecule type" value="Genomic_DNA"/>
</dbReference>
<feature type="compositionally biased region" description="Polar residues" evidence="1">
    <location>
        <begin position="260"/>
        <end position="277"/>
    </location>
</feature>
<organism evidence="2 3">
    <name type="scientific">Plasmodium cynomolgi (strain B)</name>
    <dbReference type="NCBI Taxonomy" id="1120755"/>
    <lineage>
        <taxon>Eukaryota</taxon>
        <taxon>Sar</taxon>
        <taxon>Alveolata</taxon>
        <taxon>Apicomplexa</taxon>
        <taxon>Aconoidasida</taxon>
        <taxon>Haemosporida</taxon>
        <taxon>Plasmodiidae</taxon>
        <taxon>Plasmodium</taxon>
        <taxon>Plasmodium (Plasmodium)</taxon>
    </lineage>
</organism>
<protein>
    <recommendedName>
        <fullName evidence="4">CYIR protein</fullName>
    </recommendedName>
</protein>
<dbReference type="VEuPathDB" id="PlasmoDB:PCYB_004590"/>
<feature type="compositionally biased region" description="Basic and acidic residues" evidence="1">
    <location>
        <begin position="241"/>
        <end position="257"/>
    </location>
</feature>
<dbReference type="RefSeq" id="XP_004227928.1">
    <property type="nucleotide sequence ID" value="XM_004227880.1"/>
</dbReference>
<dbReference type="OrthoDB" id="389231at2759"/>